<accession>A0A382G374</accession>
<proteinExistence type="predicted"/>
<dbReference type="AlphaFoldDB" id="A0A382G374"/>
<organism evidence="1">
    <name type="scientific">marine metagenome</name>
    <dbReference type="NCBI Taxonomy" id="408172"/>
    <lineage>
        <taxon>unclassified sequences</taxon>
        <taxon>metagenomes</taxon>
        <taxon>ecological metagenomes</taxon>
    </lineage>
</organism>
<name>A0A382G374_9ZZZZ</name>
<sequence length="33" mass="3903">MEEVQTTSNVWDSNENPRFKFVKRSPILEPNPI</sequence>
<gene>
    <name evidence="1" type="ORF">METZ01_LOCUS221495</name>
</gene>
<evidence type="ECO:0000313" key="1">
    <source>
        <dbReference type="EMBL" id="SVB68641.1"/>
    </source>
</evidence>
<reference evidence="1" key="1">
    <citation type="submission" date="2018-05" db="EMBL/GenBank/DDBJ databases">
        <authorList>
            <person name="Lanie J.A."/>
            <person name="Ng W.-L."/>
            <person name="Kazmierczak K.M."/>
            <person name="Andrzejewski T.M."/>
            <person name="Davidsen T.M."/>
            <person name="Wayne K.J."/>
            <person name="Tettelin H."/>
            <person name="Glass J.I."/>
            <person name="Rusch D."/>
            <person name="Podicherti R."/>
            <person name="Tsui H.-C.T."/>
            <person name="Winkler M.E."/>
        </authorList>
    </citation>
    <scope>NUCLEOTIDE SEQUENCE</scope>
</reference>
<protein>
    <submittedName>
        <fullName evidence="1">Uncharacterized protein</fullName>
    </submittedName>
</protein>
<dbReference type="EMBL" id="UINC01052842">
    <property type="protein sequence ID" value="SVB68641.1"/>
    <property type="molecule type" value="Genomic_DNA"/>
</dbReference>